<evidence type="ECO:0000259" key="3">
    <source>
        <dbReference type="Pfam" id="PF01464"/>
    </source>
</evidence>
<evidence type="ECO:0000313" key="4">
    <source>
        <dbReference type="EMBL" id="MDZ5761592.1"/>
    </source>
</evidence>
<dbReference type="SUPFAM" id="SSF53955">
    <property type="entry name" value="Lysozyme-like"/>
    <property type="match status" value="1"/>
</dbReference>
<gene>
    <name evidence="4" type="ORF">Lyticum_00778</name>
</gene>
<dbReference type="Proteomes" id="UP001289135">
    <property type="component" value="Unassembled WGS sequence"/>
</dbReference>
<dbReference type="Pfam" id="PF01464">
    <property type="entry name" value="SLT"/>
    <property type="match status" value="1"/>
</dbReference>
<proteinExistence type="inferred from homology"/>
<evidence type="ECO:0000256" key="1">
    <source>
        <dbReference type="ARBA" id="ARBA00009387"/>
    </source>
</evidence>
<name>A0AAE4VKM0_9RICK</name>
<organism evidence="4 5">
    <name type="scientific">Lyticum sinuosum</name>
    <dbReference type="NCBI Taxonomy" id="1332059"/>
    <lineage>
        <taxon>Bacteria</taxon>
        <taxon>Pseudomonadati</taxon>
        <taxon>Pseudomonadota</taxon>
        <taxon>Alphaproteobacteria</taxon>
        <taxon>Rickettsiales</taxon>
        <taxon>Lyticum</taxon>
    </lineage>
</organism>
<comment type="similarity">
    <text evidence="1">Belongs to the virb1 family.</text>
</comment>
<sequence length="310" mass="36556">MISINYIRFIKNIIKKIIKTTEKFTIKFIISILIYIVITDERYNAYASYDIYGDHWQCISAIKFYEKKYSLPKNLLYSISIVESGYNYFGNKDPLPWPWTINALGKSHYFKNKQQALNYLKRLLDAGHTNIDIGCTQINWIHHKHQFGNSPNNILNPIYNVAYAAHYLTERYISQKNWKKAIGQYHSFTPHLSSAYSEKVYKRMSELGSNISYRNPHNSNYLYNRYNIEQSLLSNENYNSNNRKHKQSFSQKSQNITNKNNNKSRDISEPMMIATNINHRIPDNHGISDNHRMLDKHKISGHNYITLPKN</sequence>
<feature type="region of interest" description="Disordered" evidence="2">
    <location>
        <begin position="238"/>
        <end position="268"/>
    </location>
</feature>
<reference evidence="4" key="1">
    <citation type="submission" date="2023-02" db="EMBL/GenBank/DDBJ databases">
        <title>Host association and intracellularity evolved multiple times independently in the Rickettsiales.</title>
        <authorList>
            <person name="Castelli M."/>
            <person name="Nardi T."/>
            <person name="Gammuto L."/>
            <person name="Bellinzona G."/>
            <person name="Sabaneyeva E."/>
            <person name="Potekhin A."/>
            <person name="Serra V."/>
            <person name="Petroni G."/>
            <person name="Sassera D."/>
        </authorList>
    </citation>
    <scope>NUCLEOTIDE SEQUENCE</scope>
    <source>
        <strain evidence="4">USBL-36I1</strain>
    </source>
</reference>
<accession>A0AAE4VKM0</accession>
<evidence type="ECO:0000256" key="2">
    <source>
        <dbReference type="SAM" id="MobiDB-lite"/>
    </source>
</evidence>
<feature type="domain" description="Transglycosylase SLT" evidence="3">
    <location>
        <begin position="61"/>
        <end position="187"/>
    </location>
</feature>
<dbReference type="EMBL" id="JARGYU010000003">
    <property type="protein sequence ID" value="MDZ5761592.1"/>
    <property type="molecule type" value="Genomic_DNA"/>
</dbReference>
<feature type="compositionally biased region" description="Polar residues" evidence="2">
    <location>
        <begin position="248"/>
        <end position="261"/>
    </location>
</feature>
<comment type="caution">
    <text evidence="4">The sequence shown here is derived from an EMBL/GenBank/DDBJ whole genome shotgun (WGS) entry which is preliminary data.</text>
</comment>
<protein>
    <submittedName>
        <fullName evidence="4">Transglycosylase SLT domain protein</fullName>
    </submittedName>
</protein>
<dbReference type="InterPro" id="IPR023346">
    <property type="entry name" value="Lysozyme-like_dom_sf"/>
</dbReference>
<evidence type="ECO:0000313" key="5">
    <source>
        <dbReference type="Proteomes" id="UP001289135"/>
    </source>
</evidence>
<dbReference type="AlphaFoldDB" id="A0AAE4VKM0"/>
<dbReference type="InterPro" id="IPR008258">
    <property type="entry name" value="Transglycosylase_SLT_dom_1"/>
</dbReference>
<dbReference type="Gene3D" id="1.10.530.10">
    <property type="match status" value="1"/>
</dbReference>
<keyword evidence="5" id="KW-1185">Reference proteome</keyword>